<comment type="caution">
    <text evidence="2">The sequence shown here is derived from an EMBL/GenBank/DDBJ whole genome shotgun (WGS) entry which is preliminary data.</text>
</comment>
<dbReference type="Pfam" id="PF08722">
    <property type="entry name" value="Tn7_TnsA-like_N"/>
    <property type="match status" value="1"/>
</dbReference>
<evidence type="ECO:0000313" key="3">
    <source>
        <dbReference type="Proteomes" id="UP000011922"/>
    </source>
</evidence>
<name>M5PWA2_DESAF</name>
<dbReference type="EMBL" id="AOSV01000003">
    <property type="protein sequence ID" value="EMG38587.1"/>
    <property type="molecule type" value="Genomic_DNA"/>
</dbReference>
<dbReference type="InterPro" id="IPR009004">
    <property type="entry name" value="Transposase_Mu_C"/>
</dbReference>
<dbReference type="InterPro" id="IPR014833">
    <property type="entry name" value="TnsA_N"/>
</dbReference>
<dbReference type="Pfam" id="PF09299">
    <property type="entry name" value="Mu-transpos_C"/>
    <property type="match status" value="1"/>
</dbReference>
<dbReference type="OrthoDB" id="9794201at2"/>
<protein>
    <submittedName>
        <fullName evidence="2">Integrase family protein</fullName>
    </submittedName>
</protein>
<dbReference type="Proteomes" id="UP000011922">
    <property type="component" value="Unassembled WGS sequence"/>
</dbReference>
<dbReference type="InterPro" id="IPR001584">
    <property type="entry name" value="Integrase_cat-core"/>
</dbReference>
<dbReference type="RefSeq" id="WP_005983167.1">
    <property type="nucleotide sequence ID" value="NZ_AOSV01000003.1"/>
</dbReference>
<gene>
    <name evidence="2" type="ORF">PCS_00217</name>
</gene>
<evidence type="ECO:0000313" key="2">
    <source>
        <dbReference type="EMBL" id="EMG38587.1"/>
    </source>
</evidence>
<dbReference type="GO" id="GO:0003676">
    <property type="term" value="F:nucleic acid binding"/>
    <property type="evidence" value="ECO:0007669"/>
    <property type="project" value="InterPro"/>
</dbReference>
<dbReference type="PROSITE" id="PS50994">
    <property type="entry name" value="INTEGRASE"/>
    <property type="match status" value="1"/>
</dbReference>
<dbReference type="PATRIC" id="fig|1262666.3.peg.215"/>
<organism evidence="2 3">
    <name type="scientific">Desulfocurvibacter africanus PCS</name>
    <dbReference type="NCBI Taxonomy" id="1262666"/>
    <lineage>
        <taxon>Bacteria</taxon>
        <taxon>Pseudomonadati</taxon>
        <taxon>Thermodesulfobacteriota</taxon>
        <taxon>Desulfovibrionia</taxon>
        <taxon>Desulfovibrionales</taxon>
        <taxon>Desulfovibrionaceae</taxon>
        <taxon>Desulfocurvibacter</taxon>
    </lineage>
</organism>
<dbReference type="InterPro" id="IPR036397">
    <property type="entry name" value="RNaseH_sf"/>
</dbReference>
<dbReference type="InterPro" id="IPR012337">
    <property type="entry name" value="RNaseH-like_sf"/>
</dbReference>
<dbReference type="SUPFAM" id="SSF53098">
    <property type="entry name" value="Ribonuclease H-like"/>
    <property type="match status" value="1"/>
</dbReference>
<dbReference type="SUPFAM" id="SSF50610">
    <property type="entry name" value="mu transposase, C-terminal domain"/>
    <property type="match status" value="1"/>
</dbReference>
<reference evidence="2 3" key="1">
    <citation type="journal article" date="2013" name="Genome Announc.">
        <title>Draft Genome Sequence for Desulfovibrio africanus Strain PCS.</title>
        <authorList>
            <person name="Brown S.D."/>
            <person name="Utturkar S.M."/>
            <person name="Arkin A.P."/>
            <person name="Deutschbauer A.M."/>
            <person name="Elias D.A."/>
            <person name="Hazen T.C."/>
            <person name="Chakraborty R."/>
        </authorList>
    </citation>
    <scope>NUCLEOTIDE SEQUENCE [LARGE SCALE GENOMIC DNA]</scope>
    <source>
        <strain evidence="2 3">PCS</strain>
    </source>
</reference>
<dbReference type="Gene3D" id="3.30.420.10">
    <property type="entry name" value="Ribonuclease H-like superfamily/Ribonuclease H"/>
    <property type="match status" value="1"/>
</dbReference>
<sequence length="888" mass="103567">MLSQIELCQLFDDLGTPPDGRRIVTQARERSPVRNVKSTNSNVVTCFASNKMDRSIPTESMRVEYPAVVFYEHDESVLEYYTQPCKLEIELVDKSTSSIKKCTHYPDILIIYKDKIVLEEWKYEKGFERLALKIPYRYEKLNERWRSTQIEEYLAEIGICYQLRCAEEHPLQYLKNISFIADYTRPGYMSLCQEAIDKLRSIFEWSPVIALKDVVAALEVNGLDSDMLYKAIAEGLVVFDMFNDDISSTDRALLYRDHVAMEFYKIDKENDEKVVLPVLNLSVNSELVYDGIEYKIDLLGQESIILSSNGYSRKVDLDIIEKGFRNGDIYTLGVPIKDDINSESECLTSEEMSVALARRKLVEESDNGISCESVSLRTMQRYRQIMRDSGDNLQKQNYALVPEHRHKGNRNVKINQQIIEAIQLIANNRFNNPKAITKKKAYKNFLNHCYEHGLIPCSCKTFNKHLDNYASIKKRKGTRFEYHIKPLESYLYWDEPMHGFRPFECVHIDHTQLDILLRGPKDTSVLGKAWITLSVDAESRNVLGFYISYDAPSYRSCMMVLRDIVRRHGRLPEMIVVDNGKEFKSASFMQLADFYRVSIRYRPKGKPRYGSVVERLFGTINKQLIHNMEGNTKIMQHVRMVTKAVRPENFVYWTLPALHNALNYFFETLYGCEPHPAHGETPVSYFNKRMAETGMRRNRMIKFDKNFLIMTCPQVDRGGIRTVDSQRGIKNNKVFYWCNELIHESGKQVEVRFDPWDIRFVYVKISKLWHRCTSKLIFPLRSFTAVELRYALSEFKNNRISKGPISQERLAEWLSVFDCDSHDSRLRKQQEEAAYVYNKLGIGVVENDLTRDIEANAKSNIMLAEEHHSCENDFDNQVENIEIYERFS</sequence>
<dbReference type="GO" id="GO:0015074">
    <property type="term" value="P:DNA integration"/>
    <property type="evidence" value="ECO:0007669"/>
    <property type="project" value="InterPro"/>
</dbReference>
<dbReference type="AlphaFoldDB" id="M5PWA2"/>
<feature type="domain" description="Integrase catalytic" evidence="1">
    <location>
        <begin position="498"/>
        <end position="690"/>
    </location>
</feature>
<accession>M5PWA2</accession>
<dbReference type="InterPro" id="IPR015378">
    <property type="entry name" value="Transposase-like_Mu_C"/>
</dbReference>
<proteinExistence type="predicted"/>
<evidence type="ECO:0000259" key="1">
    <source>
        <dbReference type="PROSITE" id="PS50994"/>
    </source>
</evidence>